<evidence type="ECO:0000256" key="3">
    <source>
        <dbReference type="ARBA" id="ARBA00023315"/>
    </source>
</evidence>
<reference evidence="8" key="1">
    <citation type="submission" date="2020-05" db="EMBL/GenBank/DDBJ databases">
        <authorList>
            <person name="Chiriac C."/>
            <person name="Salcher M."/>
            <person name="Ghai R."/>
            <person name="Kavagutti S V."/>
        </authorList>
    </citation>
    <scope>NUCLEOTIDE SEQUENCE</scope>
</reference>
<name>A0A6J7C8B3_9ZZZZ</name>
<dbReference type="InterPro" id="IPR000182">
    <property type="entry name" value="GNAT_dom"/>
</dbReference>
<protein>
    <submittedName>
        <fullName evidence="8">Unannotated protein</fullName>
    </submittedName>
</protein>
<dbReference type="EMBL" id="CAFAAU010000005">
    <property type="protein sequence ID" value="CAB4799363.1"/>
    <property type="molecule type" value="Genomic_DNA"/>
</dbReference>
<keyword evidence="2" id="KW-0808">Transferase</keyword>
<feature type="domain" description="N-acetyltransferase" evidence="4">
    <location>
        <begin position="8"/>
        <end position="163"/>
    </location>
</feature>
<dbReference type="GO" id="GO:0008080">
    <property type="term" value="F:N-acetyltransferase activity"/>
    <property type="evidence" value="ECO:0007669"/>
    <property type="project" value="UniProtKB-ARBA"/>
</dbReference>
<dbReference type="FunFam" id="3.40.630.30:FF:000064">
    <property type="entry name" value="GNAT family acetyltransferase"/>
    <property type="match status" value="1"/>
</dbReference>
<evidence type="ECO:0000256" key="2">
    <source>
        <dbReference type="ARBA" id="ARBA00022679"/>
    </source>
</evidence>
<dbReference type="EMBL" id="CAFBQD010000003">
    <property type="protein sequence ID" value="CAB5046018.1"/>
    <property type="molecule type" value="Genomic_DNA"/>
</dbReference>
<comment type="similarity">
    <text evidence="1">Belongs to the acetyltransferase family.</text>
</comment>
<dbReference type="PANTHER" id="PTHR10545">
    <property type="entry name" value="DIAMINE N-ACETYLTRANSFERASE"/>
    <property type="match status" value="1"/>
</dbReference>
<evidence type="ECO:0000313" key="7">
    <source>
        <dbReference type="EMBL" id="CAB4799363.1"/>
    </source>
</evidence>
<dbReference type="CDD" id="cd04301">
    <property type="entry name" value="NAT_SF"/>
    <property type="match status" value="1"/>
</dbReference>
<evidence type="ECO:0000313" key="6">
    <source>
        <dbReference type="EMBL" id="CAB4761926.1"/>
    </source>
</evidence>
<dbReference type="Pfam" id="PF00583">
    <property type="entry name" value="Acetyltransf_1"/>
    <property type="match status" value="1"/>
</dbReference>
<dbReference type="EMBL" id="CAFBOQ010000004">
    <property type="protein sequence ID" value="CAB4978751.1"/>
    <property type="molecule type" value="Genomic_DNA"/>
</dbReference>
<evidence type="ECO:0000313" key="9">
    <source>
        <dbReference type="EMBL" id="CAB4978751.1"/>
    </source>
</evidence>
<dbReference type="InterPro" id="IPR051016">
    <property type="entry name" value="Diverse_Substrate_AcTransf"/>
</dbReference>
<accession>A0A6J7C8B3</accession>
<dbReference type="EMBL" id="CAEZZN010000007">
    <property type="protein sequence ID" value="CAB4761926.1"/>
    <property type="molecule type" value="Genomic_DNA"/>
</dbReference>
<organism evidence="8">
    <name type="scientific">freshwater metagenome</name>
    <dbReference type="NCBI Taxonomy" id="449393"/>
    <lineage>
        <taxon>unclassified sequences</taxon>
        <taxon>metagenomes</taxon>
        <taxon>ecological metagenomes</taxon>
    </lineage>
</organism>
<evidence type="ECO:0000313" key="8">
    <source>
        <dbReference type="EMBL" id="CAB4854337.1"/>
    </source>
</evidence>
<keyword evidence="3" id="KW-0012">Acyltransferase</keyword>
<dbReference type="SUPFAM" id="SSF55729">
    <property type="entry name" value="Acyl-CoA N-acyltransferases (Nat)"/>
    <property type="match status" value="1"/>
</dbReference>
<evidence type="ECO:0000313" key="5">
    <source>
        <dbReference type="EMBL" id="CAB4700370.1"/>
    </source>
</evidence>
<gene>
    <name evidence="5" type="ORF">UFOPK2627_00445</name>
    <name evidence="6" type="ORF">UFOPK2879_00330</name>
    <name evidence="7" type="ORF">UFOPK3078_00258</name>
    <name evidence="8" type="ORF">UFOPK3288_00556</name>
    <name evidence="9" type="ORF">UFOPK3990_00263</name>
    <name evidence="10" type="ORF">UFOPK4245_00333</name>
    <name evidence="11" type="ORF">UFOPK4337_00459</name>
</gene>
<dbReference type="Gene3D" id="3.40.630.30">
    <property type="match status" value="1"/>
</dbReference>
<dbReference type="PROSITE" id="PS51186">
    <property type="entry name" value="GNAT"/>
    <property type="match status" value="1"/>
</dbReference>
<evidence type="ECO:0000313" key="11">
    <source>
        <dbReference type="EMBL" id="CAB5055636.1"/>
    </source>
</evidence>
<sequence>MNTSGNTSGIRIAVKVDGPRILQLIKDLAEYEKAPLEAKATLQQIEETIFSDKPTAFCHVAEVDGQVIGIAIWFLNYSTWLGKPGMYLEDLYVDPAHRGKGFGMGFLKTLAKICVERGYERFQWWVLDWNEPSIELYKSIGAVAMDEWTVFRLSGDPLKVFAGNA</sequence>
<dbReference type="PANTHER" id="PTHR10545:SF29">
    <property type="entry name" value="GH14572P-RELATED"/>
    <property type="match status" value="1"/>
</dbReference>
<dbReference type="AlphaFoldDB" id="A0A6J7C8B3"/>
<proteinExistence type="inferred from homology"/>
<evidence type="ECO:0000259" key="4">
    <source>
        <dbReference type="PROSITE" id="PS51186"/>
    </source>
</evidence>
<evidence type="ECO:0000256" key="1">
    <source>
        <dbReference type="ARBA" id="ARBA00008694"/>
    </source>
</evidence>
<dbReference type="InterPro" id="IPR016181">
    <property type="entry name" value="Acyl_CoA_acyltransferase"/>
</dbReference>
<dbReference type="EMBL" id="CAEZYA010000008">
    <property type="protein sequence ID" value="CAB4700370.1"/>
    <property type="molecule type" value="Genomic_DNA"/>
</dbReference>
<dbReference type="EMBL" id="CAFBLC010000014">
    <property type="protein sequence ID" value="CAB4854337.1"/>
    <property type="molecule type" value="Genomic_DNA"/>
</dbReference>
<dbReference type="EMBL" id="CAFBQM010000011">
    <property type="protein sequence ID" value="CAB5055636.1"/>
    <property type="molecule type" value="Genomic_DNA"/>
</dbReference>
<evidence type="ECO:0000313" key="10">
    <source>
        <dbReference type="EMBL" id="CAB5046018.1"/>
    </source>
</evidence>